<protein>
    <recommendedName>
        <fullName evidence="8">Enoyl reductase (ER) domain-containing protein</fullName>
    </recommendedName>
</protein>
<keyword evidence="5" id="KW-0560">Oxidoreductase</keyword>
<dbReference type="InterPro" id="IPR020843">
    <property type="entry name" value="ER"/>
</dbReference>
<dbReference type="EMBL" id="KV460219">
    <property type="protein sequence ID" value="OBT97967.1"/>
    <property type="molecule type" value="Genomic_DNA"/>
</dbReference>
<dbReference type="CDD" id="cd08296">
    <property type="entry name" value="CAD_like"/>
    <property type="match status" value="1"/>
</dbReference>
<accession>A0A1B8GQ65</accession>
<dbReference type="Gene3D" id="3.90.180.10">
    <property type="entry name" value="Medium-chain alcohol dehydrogenases, catalytic domain"/>
    <property type="match status" value="1"/>
</dbReference>
<keyword evidence="3 7" id="KW-0479">Metal-binding</keyword>
<dbReference type="PROSITE" id="PS00059">
    <property type="entry name" value="ADH_ZINC"/>
    <property type="match status" value="1"/>
</dbReference>
<evidence type="ECO:0000313" key="10">
    <source>
        <dbReference type="Proteomes" id="UP000091956"/>
    </source>
</evidence>
<comment type="similarity">
    <text evidence="2 7">Belongs to the zinc-containing alcohol dehydrogenase family.</text>
</comment>
<dbReference type="SMART" id="SM00829">
    <property type="entry name" value="PKS_ER"/>
    <property type="match status" value="1"/>
</dbReference>
<dbReference type="InterPro" id="IPR013154">
    <property type="entry name" value="ADH-like_N"/>
</dbReference>
<dbReference type="InterPro" id="IPR013149">
    <property type="entry name" value="ADH-like_C"/>
</dbReference>
<dbReference type="PANTHER" id="PTHR42940">
    <property type="entry name" value="ALCOHOL DEHYDROGENASE 1-RELATED"/>
    <property type="match status" value="1"/>
</dbReference>
<dbReference type="Pfam" id="PF00107">
    <property type="entry name" value="ADH_zinc_N"/>
    <property type="match status" value="1"/>
</dbReference>
<reference evidence="9 10" key="1">
    <citation type="submission" date="2016-03" db="EMBL/GenBank/DDBJ databases">
        <title>Comparative genomics of Pseudogymnoascus destructans, the fungus causing white-nose syndrome of bats.</title>
        <authorList>
            <person name="Palmer J.M."/>
            <person name="Drees K.P."/>
            <person name="Foster J.T."/>
            <person name="Lindner D.L."/>
        </authorList>
    </citation>
    <scope>NUCLEOTIDE SEQUENCE [LARGE SCALE GENOMIC DNA]</scope>
    <source>
        <strain evidence="9 10">UAMH 10579</strain>
    </source>
</reference>
<keyword evidence="6" id="KW-0520">NAD</keyword>
<reference evidence="10" key="2">
    <citation type="journal article" date="2018" name="Nat. Commun.">
        <title>Extreme sensitivity to ultraviolet light in the fungal pathogen causing white-nose syndrome of bats.</title>
        <authorList>
            <person name="Palmer J.M."/>
            <person name="Drees K.P."/>
            <person name="Foster J.T."/>
            <person name="Lindner D.L."/>
        </authorList>
    </citation>
    <scope>NUCLEOTIDE SEQUENCE [LARGE SCALE GENOMIC DNA]</scope>
    <source>
        <strain evidence="10">UAMH 10579</strain>
    </source>
</reference>
<evidence type="ECO:0000256" key="6">
    <source>
        <dbReference type="ARBA" id="ARBA00023027"/>
    </source>
</evidence>
<keyword evidence="10" id="KW-1185">Reference proteome</keyword>
<dbReference type="SUPFAM" id="SSF51735">
    <property type="entry name" value="NAD(P)-binding Rossmann-fold domains"/>
    <property type="match status" value="1"/>
</dbReference>
<name>A0A1B8GQ65_9PEZI</name>
<evidence type="ECO:0000256" key="4">
    <source>
        <dbReference type="ARBA" id="ARBA00022833"/>
    </source>
</evidence>
<dbReference type="GO" id="GO:0004022">
    <property type="term" value="F:alcohol dehydrogenase (NAD+) activity"/>
    <property type="evidence" value="ECO:0007669"/>
    <property type="project" value="TreeGrafter"/>
</dbReference>
<dbReference type="Gene3D" id="3.40.50.720">
    <property type="entry name" value="NAD(P)-binding Rossmann-like Domain"/>
    <property type="match status" value="1"/>
</dbReference>
<dbReference type="FunFam" id="3.40.50.720:FF:000039">
    <property type="entry name" value="Alcohol dehydrogenase AdhP"/>
    <property type="match status" value="1"/>
</dbReference>
<dbReference type="GO" id="GO:0005737">
    <property type="term" value="C:cytoplasm"/>
    <property type="evidence" value="ECO:0007669"/>
    <property type="project" value="TreeGrafter"/>
</dbReference>
<evidence type="ECO:0000256" key="5">
    <source>
        <dbReference type="ARBA" id="ARBA00023002"/>
    </source>
</evidence>
<evidence type="ECO:0000256" key="7">
    <source>
        <dbReference type="RuleBase" id="RU361277"/>
    </source>
</evidence>
<dbReference type="Pfam" id="PF08240">
    <property type="entry name" value="ADH_N"/>
    <property type="match status" value="1"/>
</dbReference>
<dbReference type="GO" id="GO:0008270">
    <property type="term" value="F:zinc ion binding"/>
    <property type="evidence" value="ECO:0007669"/>
    <property type="project" value="InterPro"/>
</dbReference>
<feature type="domain" description="Enoyl reductase (ER)" evidence="8">
    <location>
        <begin position="19"/>
        <end position="338"/>
    </location>
</feature>
<dbReference type="Proteomes" id="UP000091956">
    <property type="component" value="Unassembled WGS sequence"/>
</dbReference>
<dbReference type="InterPro" id="IPR036291">
    <property type="entry name" value="NAD(P)-bd_dom_sf"/>
</dbReference>
<comment type="cofactor">
    <cofactor evidence="1 7">
        <name>Zn(2+)</name>
        <dbReference type="ChEBI" id="CHEBI:29105"/>
    </cofactor>
</comment>
<dbReference type="SUPFAM" id="SSF50129">
    <property type="entry name" value="GroES-like"/>
    <property type="match status" value="1"/>
</dbReference>
<sequence length="340" mass="35836">MSSSLPKSYKAVVVDKADGPYTLKTVDLKQPSANEVLIKSLACGVCFTDVGMASGHFGDCFPCTPGHEVIGDIVSVGSNVTHLKNGDRVGGPWHGGHDGTCRQCQRSQFQLCDNQEANGLSRPGGFAEYVLLRAEAVVRVPKELDPAEVAPLLCAGVTVFNGIRKLHVEQGAIVAVQGLGGLGHLAVQYAKKMGYEVVALSTSDDKEEFAKKLGADHFINTKTKDVGAELMKLGGASIIVQTAPNPKAVSNLISGLAPLGTLLSLAPAGLVELDTVTLLTKAASVTGWASGHALDSEEAIKFASVHGVKCMIEKYPFDKVQEAVDSLKAGKPRFRNVLVF</sequence>
<dbReference type="PANTHER" id="PTHR42940:SF7">
    <property type="entry name" value="ALCOHOL DEHYDROGENASE-LIKE N-TERMINAL DOMAIN-CONTAINING PROTEIN"/>
    <property type="match status" value="1"/>
</dbReference>
<dbReference type="RefSeq" id="XP_018131700.1">
    <property type="nucleotide sequence ID" value="XM_018273361.2"/>
</dbReference>
<dbReference type="GeneID" id="28837266"/>
<dbReference type="InterPro" id="IPR011032">
    <property type="entry name" value="GroES-like_sf"/>
</dbReference>
<dbReference type="AlphaFoldDB" id="A0A1B8GQ65"/>
<evidence type="ECO:0000256" key="1">
    <source>
        <dbReference type="ARBA" id="ARBA00001947"/>
    </source>
</evidence>
<dbReference type="InterPro" id="IPR002328">
    <property type="entry name" value="ADH_Zn_CS"/>
</dbReference>
<organism evidence="9 10">
    <name type="scientific">Pseudogymnoascus verrucosus</name>
    <dbReference type="NCBI Taxonomy" id="342668"/>
    <lineage>
        <taxon>Eukaryota</taxon>
        <taxon>Fungi</taxon>
        <taxon>Dikarya</taxon>
        <taxon>Ascomycota</taxon>
        <taxon>Pezizomycotina</taxon>
        <taxon>Leotiomycetes</taxon>
        <taxon>Thelebolales</taxon>
        <taxon>Thelebolaceae</taxon>
        <taxon>Pseudogymnoascus</taxon>
    </lineage>
</organism>
<evidence type="ECO:0000259" key="8">
    <source>
        <dbReference type="SMART" id="SM00829"/>
    </source>
</evidence>
<proteinExistence type="inferred from homology"/>
<keyword evidence="4 7" id="KW-0862">Zinc</keyword>
<evidence type="ECO:0000256" key="2">
    <source>
        <dbReference type="ARBA" id="ARBA00008072"/>
    </source>
</evidence>
<gene>
    <name evidence="9" type="ORF">VE01_03880</name>
</gene>
<dbReference type="STRING" id="342668.A0A1B8GQ65"/>
<evidence type="ECO:0000313" key="9">
    <source>
        <dbReference type="EMBL" id="OBT97967.1"/>
    </source>
</evidence>
<dbReference type="OrthoDB" id="256333at2759"/>
<evidence type="ECO:0000256" key="3">
    <source>
        <dbReference type="ARBA" id="ARBA00022723"/>
    </source>
</evidence>